<feature type="signal peptide" evidence="1">
    <location>
        <begin position="1"/>
        <end position="19"/>
    </location>
</feature>
<keyword evidence="1" id="KW-0732">Signal</keyword>
<feature type="chain" id="PRO_5046601051" description="TonB protein C-terminal" evidence="1">
    <location>
        <begin position="20"/>
        <end position="302"/>
    </location>
</feature>
<reference evidence="2 3" key="1">
    <citation type="submission" date="2016-11" db="EMBL/GenBank/DDBJ databases">
        <title>Whole genomes of Flavobacteriaceae.</title>
        <authorList>
            <person name="Stine C."/>
            <person name="Li C."/>
            <person name="Tadesse D."/>
        </authorList>
    </citation>
    <scope>NUCLEOTIDE SEQUENCE [LARGE SCALE GENOMIC DNA]</scope>
    <source>
        <strain evidence="2 3">DSM 15937</strain>
    </source>
</reference>
<gene>
    <name evidence="2" type="ORF">B0A65_14885</name>
</gene>
<evidence type="ECO:0008006" key="4">
    <source>
        <dbReference type="Google" id="ProtNLM"/>
    </source>
</evidence>
<protein>
    <recommendedName>
        <fullName evidence="4">TonB protein C-terminal</fullName>
    </recommendedName>
</protein>
<dbReference type="Proteomes" id="UP000198382">
    <property type="component" value="Unassembled WGS sequence"/>
</dbReference>
<evidence type="ECO:0000313" key="2">
    <source>
        <dbReference type="EMBL" id="OXA77868.1"/>
    </source>
</evidence>
<evidence type="ECO:0000256" key="1">
    <source>
        <dbReference type="SAM" id="SignalP"/>
    </source>
</evidence>
<dbReference type="EMBL" id="MUGV01000024">
    <property type="protein sequence ID" value="OXA77868.1"/>
    <property type="molecule type" value="Genomic_DNA"/>
</dbReference>
<dbReference type="RefSeq" id="WP_074663627.1">
    <property type="nucleotide sequence ID" value="NZ_MUGV01000024.1"/>
</dbReference>
<proteinExistence type="predicted"/>
<evidence type="ECO:0000313" key="3">
    <source>
        <dbReference type="Proteomes" id="UP000198382"/>
    </source>
</evidence>
<organism evidence="2 3">
    <name type="scientific">Flavobacterium frigidimaris</name>
    <dbReference type="NCBI Taxonomy" id="262320"/>
    <lineage>
        <taxon>Bacteria</taxon>
        <taxon>Pseudomonadati</taxon>
        <taxon>Bacteroidota</taxon>
        <taxon>Flavobacteriia</taxon>
        <taxon>Flavobacteriales</taxon>
        <taxon>Flavobacteriaceae</taxon>
        <taxon>Flavobacterium</taxon>
    </lineage>
</organism>
<accession>A0ABX4BN11</accession>
<sequence length="302" mass="35382">MKSIFLFLTILLFSFTSYAQNQRDSLNKVVHERIKDINQDEIDNPYYTKQEIEDEYVAENNIFQSLSKPNENSDLSNYFKIYLEKGLLRKIDFSEIKSSPYYSHISNKVYNHTIRLTFEINKKNKATNFRLNTGNKELDKEVIRLFKKYPLEKLSLGENAKTGKISLQLFARENKTTIIKASEFAVVDQLPILKGCENTQYNWELNKCLYDQLFKYILANISLKTISEQDLKGEIHIRPRFSIDATGKIFKANSIAPNKIIKDEIDRIILSYDQVLIPGKRNNIPKITYCDTYRLFVIQDIK</sequence>
<keyword evidence="3" id="KW-1185">Reference proteome</keyword>
<name>A0ABX4BN11_FLAFR</name>
<comment type="caution">
    <text evidence="2">The sequence shown here is derived from an EMBL/GenBank/DDBJ whole genome shotgun (WGS) entry which is preliminary data.</text>
</comment>